<keyword evidence="4 7" id="KW-0812">Transmembrane</keyword>
<reference evidence="8 9" key="1">
    <citation type="submission" date="2020-11" db="EMBL/GenBank/DDBJ databases">
        <title>Treponema Peruensis nv. sp., first commensal Treponema isolated from human feces.</title>
        <authorList>
            <person name="Belkhou C."/>
            <person name="Raes J."/>
        </authorList>
    </citation>
    <scope>NUCLEOTIDE SEQUENCE [LARGE SCALE GENOMIC DNA]</scope>
    <source>
        <strain evidence="8 9">RCC2812</strain>
    </source>
</reference>
<evidence type="ECO:0000256" key="7">
    <source>
        <dbReference type="SAM" id="Phobius"/>
    </source>
</evidence>
<evidence type="ECO:0000313" key="8">
    <source>
        <dbReference type="EMBL" id="QQA01991.1"/>
    </source>
</evidence>
<evidence type="ECO:0000256" key="6">
    <source>
        <dbReference type="ARBA" id="ARBA00023136"/>
    </source>
</evidence>
<protein>
    <submittedName>
        <fullName evidence="8">Chromate transporter</fullName>
    </submittedName>
</protein>
<evidence type="ECO:0000256" key="4">
    <source>
        <dbReference type="ARBA" id="ARBA00022692"/>
    </source>
</evidence>
<accession>A0A7T3V601</accession>
<organism evidence="8 9">
    <name type="scientific">Treponema peruense</name>
    <dbReference type="NCBI Taxonomy" id="2787628"/>
    <lineage>
        <taxon>Bacteria</taxon>
        <taxon>Pseudomonadati</taxon>
        <taxon>Spirochaetota</taxon>
        <taxon>Spirochaetia</taxon>
        <taxon>Spirochaetales</taxon>
        <taxon>Treponemataceae</taxon>
        <taxon>Treponema</taxon>
    </lineage>
</organism>
<dbReference type="GO" id="GO:0005886">
    <property type="term" value="C:plasma membrane"/>
    <property type="evidence" value="ECO:0007669"/>
    <property type="project" value="UniProtKB-SubCell"/>
</dbReference>
<evidence type="ECO:0000313" key="9">
    <source>
        <dbReference type="Proteomes" id="UP000595224"/>
    </source>
</evidence>
<dbReference type="InterPro" id="IPR003370">
    <property type="entry name" value="Chromate_transpt"/>
</dbReference>
<dbReference type="GO" id="GO:0015109">
    <property type="term" value="F:chromate transmembrane transporter activity"/>
    <property type="evidence" value="ECO:0007669"/>
    <property type="project" value="InterPro"/>
</dbReference>
<feature type="transmembrane region" description="Helical" evidence="7">
    <location>
        <begin position="110"/>
        <end position="135"/>
    </location>
</feature>
<dbReference type="EMBL" id="CP064936">
    <property type="protein sequence ID" value="QQA01991.1"/>
    <property type="molecule type" value="Genomic_DNA"/>
</dbReference>
<feature type="transmembrane region" description="Helical" evidence="7">
    <location>
        <begin position="74"/>
        <end position="98"/>
    </location>
</feature>
<comment type="similarity">
    <text evidence="2">Belongs to the chromate ion transporter (CHR) (TC 2.A.51) family.</text>
</comment>
<evidence type="ECO:0000256" key="5">
    <source>
        <dbReference type="ARBA" id="ARBA00022989"/>
    </source>
</evidence>
<gene>
    <name evidence="8" type="ORF">IWA51_05195</name>
</gene>
<dbReference type="PANTHER" id="PTHR43663">
    <property type="entry name" value="CHROMATE TRANSPORT PROTEIN-RELATED"/>
    <property type="match status" value="1"/>
</dbReference>
<dbReference type="PANTHER" id="PTHR43663:SF1">
    <property type="entry name" value="CHROMATE TRANSPORTER"/>
    <property type="match status" value="1"/>
</dbReference>
<feature type="transmembrane region" description="Helical" evidence="7">
    <location>
        <begin position="155"/>
        <end position="184"/>
    </location>
</feature>
<dbReference type="InterPro" id="IPR052518">
    <property type="entry name" value="CHR_Transporter"/>
</dbReference>
<keyword evidence="3" id="KW-1003">Cell membrane</keyword>
<comment type="subcellular location">
    <subcellularLocation>
        <location evidence="1">Cell membrane</location>
        <topology evidence="1">Multi-pass membrane protein</topology>
    </subcellularLocation>
</comment>
<evidence type="ECO:0000256" key="2">
    <source>
        <dbReference type="ARBA" id="ARBA00005262"/>
    </source>
</evidence>
<dbReference type="RefSeq" id="WP_177527489.1">
    <property type="nucleotide sequence ID" value="NZ_CBCSHE010000004.1"/>
</dbReference>
<evidence type="ECO:0000256" key="3">
    <source>
        <dbReference type="ARBA" id="ARBA00022475"/>
    </source>
</evidence>
<sequence>MNLFFLFLIFFYIGLFAIGGGLVAATFMQQVLVEKYALISAEKFYSMLAISESTPGPIGINLATYIGTELYGPIGGIVTTLGEVLPSFIVIIAIARFFAHFQDKPAVKSVFATLRPATSGMVLIALIQVFSIAILNPLDTITSPLNAVKWPSLAFYAVCLAVLFLTKLHPVFIVVVGAVFGVLFL</sequence>
<dbReference type="Proteomes" id="UP000595224">
    <property type="component" value="Chromosome"/>
</dbReference>
<keyword evidence="6 7" id="KW-0472">Membrane</keyword>
<dbReference type="KEGG" id="tper:IWA51_05195"/>
<dbReference type="Pfam" id="PF02417">
    <property type="entry name" value="Chromate_transp"/>
    <property type="match status" value="1"/>
</dbReference>
<keyword evidence="5 7" id="KW-1133">Transmembrane helix</keyword>
<name>A0A7T3V601_9SPIR</name>
<evidence type="ECO:0000256" key="1">
    <source>
        <dbReference type="ARBA" id="ARBA00004651"/>
    </source>
</evidence>
<dbReference type="AlphaFoldDB" id="A0A7T3V601"/>
<proteinExistence type="inferred from homology"/>
<keyword evidence="9" id="KW-1185">Reference proteome</keyword>